<dbReference type="InterPro" id="IPR050703">
    <property type="entry name" value="Flavin_MAO"/>
</dbReference>
<evidence type="ECO:0000256" key="1">
    <source>
        <dbReference type="ARBA" id="ARBA00001974"/>
    </source>
</evidence>
<evidence type="ECO:0000256" key="4">
    <source>
        <dbReference type="PIRSR" id="PIRSR601613-1"/>
    </source>
</evidence>
<dbReference type="RefSeq" id="WP_012933744.1">
    <property type="nucleotide sequence ID" value="NC_013739.1"/>
</dbReference>
<dbReference type="PRINTS" id="PR00757">
    <property type="entry name" value="AMINEOXDASEF"/>
</dbReference>
<feature type="domain" description="Amine oxidase" evidence="5">
    <location>
        <begin position="15"/>
        <end position="425"/>
    </location>
</feature>
<dbReference type="PANTHER" id="PTHR43563">
    <property type="entry name" value="AMINE OXIDASE"/>
    <property type="match status" value="1"/>
</dbReference>
<dbReference type="OrthoDB" id="337830at2"/>
<dbReference type="GO" id="GO:0016491">
    <property type="term" value="F:oxidoreductase activity"/>
    <property type="evidence" value="ECO:0007669"/>
    <property type="project" value="UniProtKB-KW"/>
</dbReference>
<evidence type="ECO:0000256" key="2">
    <source>
        <dbReference type="ARBA" id="ARBA00005995"/>
    </source>
</evidence>
<dbReference type="Gene3D" id="3.50.50.60">
    <property type="entry name" value="FAD/NAD(P)-binding domain"/>
    <property type="match status" value="2"/>
</dbReference>
<feature type="binding site" evidence="4">
    <location>
        <position position="226"/>
    </location>
    <ligand>
        <name>FAD</name>
        <dbReference type="ChEBI" id="CHEBI:57692"/>
    </ligand>
</feature>
<dbReference type="PANTHER" id="PTHR43563:SF1">
    <property type="entry name" value="AMINE OXIDASE [FLAVIN-CONTAINING] B"/>
    <property type="match status" value="1"/>
</dbReference>
<comment type="cofactor">
    <cofactor evidence="1">
        <name>FAD</name>
        <dbReference type="ChEBI" id="CHEBI:57692"/>
    </cofactor>
</comment>
<dbReference type="STRING" id="469383.Cwoe_2268"/>
<dbReference type="InterPro" id="IPR001613">
    <property type="entry name" value="Flavin_amine_oxidase"/>
</dbReference>
<dbReference type="SUPFAM" id="SSF51905">
    <property type="entry name" value="FAD/NAD(P)-binding domain"/>
    <property type="match status" value="1"/>
</dbReference>
<comment type="similarity">
    <text evidence="2">Belongs to the flavin monoamine oxidase family.</text>
</comment>
<dbReference type="AlphaFoldDB" id="D3F6C6"/>
<proteinExistence type="inferred from homology"/>
<reference evidence="7" key="2">
    <citation type="submission" date="2010-01" db="EMBL/GenBank/DDBJ databases">
        <title>The complete genome of Conexibacter woesei DSM 14684.</title>
        <authorList>
            <consortium name="US DOE Joint Genome Institute (JGI-PGF)"/>
            <person name="Lucas S."/>
            <person name="Copeland A."/>
            <person name="Lapidus A."/>
            <person name="Glavina del Rio T."/>
            <person name="Dalin E."/>
            <person name="Tice H."/>
            <person name="Bruce D."/>
            <person name="Goodwin L."/>
            <person name="Pitluck S."/>
            <person name="Kyrpides N."/>
            <person name="Mavromatis K."/>
            <person name="Ivanova N."/>
            <person name="Mikhailova N."/>
            <person name="Chertkov O."/>
            <person name="Brettin T."/>
            <person name="Detter J.C."/>
            <person name="Han C."/>
            <person name="Larimer F."/>
            <person name="Land M."/>
            <person name="Hauser L."/>
            <person name="Markowitz V."/>
            <person name="Cheng J.-F."/>
            <person name="Hugenholtz P."/>
            <person name="Woyke T."/>
            <person name="Wu D."/>
            <person name="Pukall R."/>
            <person name="Steenblock K."/>
            <person name="Schneider S."/>
            <person name="Klenk H.-P."/>
            <person name="Eisen J.A."/>
        </authorList>
    </citation>
    <scope>NUCLEOTIDE SEQUENCE [LARGE SCALE GENOMIC DNA]</scope>
    <source>
        <strain evidence="7">DSM 14684 / CIP 108061 / JCM 11494 / NBRC 100937 / ID131577</strain>
    </source>
</reference>
<keyword evidence="3" id="KW-0560">Oxidoreductase</keyword>
<dbReference type="InterPro" id="IPR036188">
    <property type="entry name" value="FAD/NAD-bd_sf"/>
</dbReference>
<evidence type="ECO:0000259" key="5">
    <source>
        <dbReference type="Pfam" id="PF01593"/>
    </source>
</evidence>
<dbReference type="HOGENOM" id="CLU_004498_9_1_11"/>
<protein>
    <submittedName>
        <fullName evidence="6">Amine oxidase</fullName>
    </submittedName>
</protein>
<sequence>MEETSCDAIVVGGGFAGVTAARELSNAGLSTTLLEARDRLGGRTWTSQFGSRTVELGGGWVHWRQPHVWAEMTRSGIGIAEDDWRFDTALFGAPVQRHPPEEAFARVRELFTRFAGDAGALLPHPHDPLRVTGVAALDARSMQDRLDEMRLTGSDEEWLSGLLYEIAGSPLDEAALLQVVRWMALSDWDIDRWYDTNRYRPVGGTVAVLDGIVASGRFDVQLSAPVSAVDAGRDAVRVVTRDGRAFRASTVVIATPVNVWPHIDFGPGLPAAHREAGRVGWGKPHQDKVWIEVRGSLGRVFGQLPAPAPLNFFWTHEAWEGGQLIIGINANPALDVTDEEQVAATIRRYVPEIDEVVAVSGHDWAADEYTRGGNTGHRPQQVTRNLHALQQPWGRVAFATADIASGWFGYIDGAIESGIRAARDCRAILAR</sequence>
<reference evidence="6 7" key="1">
    <citation type="journal article" date="2010" name="Stand. Genomic Sci.">
        <title>Complete genome sequence of Conexibacter woesei type strain (ID131577).</title>
        <authorList>
            <person name="Pukall R."/>
            <person name="Lapidus A."/>
            <person name="Glavina Del Rio T."/>
            <person name="Copeland A."/>
            <person name="Tice H."/>
            <person name="Cheng J.-F."/>
            <person name="Lucas S."/>
            <person name="Chen F."/>
            <person name="Nolan M."/>
            <person name="Bruce D."/>
            <person name="Goodwin L."/>
            <person name="Pitluck S."/>
            <person name="Mavromatis K."/>
            <person name="Ivanova N."/>
            <person name="Ovchinnikova G."/>
            <person name="Pati A."/>
            <person name="Chen A."/>
            <person name="Palaniappan K."/>
            <person name="Land M."/>
            <person name="Hauser L."/>
            <person name="Chang Y.-J."/>
            <person name="Jeffries C.D."/>
            <person name="Chain P."/>
            <person name="Meincke L."/>
            <person name="Sims D."/>
            <person name="Brettin T."/>
            <person name="Detter J.C."/>
            <person name="Rohde M."/>
            <person name="Goeker M."/>
            <person name="Bristow J."/>
            <person name="Eisen J.A."/>
            <person name="Markowitz V."/>
            <person name="Kyrpides N.C."/>
            <person name="Klenk H.-P."/>
            <person name="Hugenholtz P."/>
        </authorList>
    </citation>
    <scope>NUCLEOTIDE SEQUENCE [LARGE SCALE GENOMIC DNA]</scope>
    <source>
        <strain evidence="7">DSM 14684 / CIP 108061 / JCM 11494 / NBRC 100937 / ID131577</strain>
    </source>
</reference>
<dbReference type="EMBL" id="CP001854">
    <property type="protein sequence ID" value="ADB50693.1"/>
    <property type="molecule type" value="Genomic_DNA"/>
</dbReference>
<dbReference type="Pfam" id="PF01593">
    <property type="entry name" value="Amino_oxidase"/>
    <property type="match status" value="1"/>
</dbReference>
<dbReference type="Proteomes" id="UP000008229">
    <property type="component" value="Chromosome"/>
</dbReference>
<dbReference type="KEGG" id="cwo:Cwoe_2268"/>
<keyword evidence="7" id="KW-1185">Reference proteome</keyword>
<evidence type="ECO:0000313" key="7">
    <source>
        <dbReference type="Proteomes" id="UP000008229"/>
    </source>
</evidence>
<evidence type="ECO:0000256" key="3">
    <source>
        <dbReference type="ARBA" id="ARBA00023002"/>
    </source>
</evidence>
<accession>D3F6C6</accession>
<evidence type="ECO:0000313" key="6">
    <source>
        <dbReference type="EMBL" id="ADB50693.1"/>
    </source>
</evidence>
<name>D3F6C6_CONWI</name>
<organism evidence="6 7">
    <name type="scientific">Conexibacter woesei (strain DSM 14684 / CCUG 47730 / CIP 108061 / JCM 11494 / NBRC 100937 / ID131577)</name>
    <dbReference type="NCBI Taxonomy" id="469383"/>
    <lineage>
        <taxon>Bacteria</taxon>
        <taxon>Bacillati</taxon>
        <taxon>Actinomycetota</taxon>
        <taxon>Thermoleophilia</taxon>
        <taxon>Solirubrobacterales</taxon>
        <taxon>Conexibacteraceae</taxon>
        <taxon>Conexibacter</taxon>
    </lineage>
</organism>
<dbReference type="eggNOG" id="COG1231">
    <property type="taxonomic scope" value="Bacteria"/>
</dbReference>
<dbReference type="Gene3D" id="3.90.660.10">
    <property type="match status" value="2"/>
</dbReference>
<gene>
    <name evidence="6" type="ordered locus">Cwoe_2268</name>
</gene>
<dbReference type="InterPro" id="IPR002937">
    <property type="entry name" value="Amino_oxidase"/>
</dbReference>
<feature type="binding site" evidence="4">
    <location>
        <begin position="35"/>
        <end position="36"/>
    </location>
    <ligand>
        <name>FAD</name>
        <dbReference type="ChEBI" id="CHEBI:57692"/>
    </ligand>
</feature>